<comment type="subcellular location">
    <subcellularLocation>
        <location evidence="1">Membrane</location>
        <topology evidence="1">Multi-pass membrane protein</topology>
    </subcellularLocation>
</comment>
<dbReference type="GO" id="GO:0016020">
    <property type="term" value="C:membrane"/>
    <property type="evidence" value="ECO:0007669"/>
    <property type="project" value="UniProtKB-SubCell"/>
</dbReference>
<dbReference type="InterPro" id="IPR036259">
    <property type="entry name" value="MFS_trans_sf"/>
</dbReference>
<evidence type="ECO:0000256" key="4">
    <source>
        <dbReference type="ARBA" id="ARBA00022692"/>
    </source>
</evidence>
<feature type="transmembrane region" description="Helical" evidence="7">
    <location>
        <begin position="286"/>
        <end position="306"/>
    </location>
</feature>
<sequence length="463" mass="49924">MTFAQEYRVSKQFTLLVVCIAIFTDVFVYGLVVPVMPFALTQRLGVKEEDVQIWNSVLLGVLGFAIVIGALGFGYLSDHISNRRLPFTAGLLALGSSTVLFALSTNIPTLLIARFLQGLATAIVFTVGFALLFDKVGSESIGQAMGFTSMSLSLGWFLGPVVGGVIYEAWGYYAVFVLPLVLVAIEIVLRVLVIENGRDCKRRSARDVERPEANIPAEIQPLLGASARPKNRNSGVHRSAMPILIASPRFMIGMFGFCVLNGFMVAFDGVLPVYTKELFNFNSEQVSLVFLAMTVPMLLSPLFGALVDKIGNTKWPAVAGLFLTIPGLLLLRLVLENTTRDLITLVMVLILIGISFAIGIPPFAAEVMHVVEDIEDRNPGIFGPNGACAQAYGLTNAGLGVGCVFGPLGVGYIRVKYGWSTSVTCMAALSAVAICFVLPVTGGSIWAVRKEEREQTDQVDQVV</sequence>
<evidence type="ECO:0000256" key="3">
    <source>
        <dbReference type="ARBA" id="ARBA00022448"/>
    </source>
</evidence>
<dbReference type="Proteomes" id="UP000800235">
    <property type="component" value="Unassembled WGS sequence"/>
</dbReference>
<comment type="similarity">
    <text evidence="2">Belongs to the major facilitator superfamily. Vesicular transporter family.</text>
</comment>
<keyword evidence="4 7" id="KW-0812">Transmembrane</keyword>
<keyword evidence="6 7" id="KW-0472">Membrane</keyword>
<proteinExistence type="inferred from homology"/>
<evidence type="ECO:0000259" key="8">
    <source>
        <dbReference type="PROSITE" id="PS50850"/>
    </source>
</evidence>
<dbReference type="InterPro" id="IPR011701">
    <property type="entry name" value="MFS"/>
</dbReference>
<feature type="transmembrane region" description="Helical" evidence="7">
    <location>
        <begin position="341"/>
        <end position="360"/>
    </location>
</feature>
<keyword evidence="3" id="KW-0813">Transport</keyword>
<dbReference type="InterPro" id="IPR050930">
    <property type="entry name" value="MFS_Vesicular_Transporter"/>
</dbReference>
<evidence type="ECO:0000256" key="2">
    <source>
        <dbReference type="ARBA" id="ARBA00006829"/>
    </source>
</evidence>
<evidence type="ECO:0000256" key="6">
    <source>
        <dbReference type="ARBA" id="ARBA00023136"/>
    </source>
</evidence>
<name>A0A9P4TZE9_9PEZI</name>
<reference evidence="9" key="1">
    <citation type="journal article" date="2020" name="Stud. Mycol.">
        <title>101 Dothideomycetes genomes: a test case for predicting lifestyles and emergence of pathogens.</title>
        <authorList>
            <person name="Haridas S."/>
            <person name="Albert R."/>
            <person name="Binder M."/>
            <person name="Bloem J."/>
            <person name="Labutti K."/>
            <person name="Salamov A."/>
            <person name="Andreopoulos B."/>
            <person name="Baker S."/>
            <person name="Barry K."/>
            <person name="Bills G."/>
            <person name="Bluhm B."/>
            <person name="Cannon C."/>
            <person name="Castanera R."/>
            <person name="Culley D."/>
            <person name="Daum C."/>
            <person name="Ezra D."/>
            <person name="Gonzalez J."/>
            <person name="Henrissat B."/>
            <person name="Kuo A."/>
            <person name="Liang C."/>
            <person name="Lipzen A."/>
            <person name="Lutzoni F."/>
            <person name="Magnuson J."/>
            <person name="Mondo S."/>
            <person name="Nolan M."/>
            <person name="Ohm R."/>
            <person name="Pangilinan J."/>
            <person name="Park H.-J."/>
            <person name="Ramirez L."/>
            <person name="Alfaro M."/>
            <person name="Sun H."/>
            <person name="Tritt A."/>
            <person name="Yoshinaga Y."/>
            <person name="Zwiers L.-H."/>
            <person name="Turgeon B."/>
            <person name="Goodwin S."/>
            <person name="Spatafora J."/>
            <person name="Crous P."/>
            <person name="Grigoriev I."/>
        </authorList>
    </citation>
    <scope>NUCLEOTIDE SEQUENCE</scope>
    <source>
        <strain evidence="9">CBS 130266</strain>
    </source>
</reference>
<dbReference type="AlphaFoldDB" id="A0A9P4TZE9"/>
<dbReference type="GO" id="GO:0022857">
    <property type="term" value="F:transmembrane transporter activity"/>
    <property type="evidence" value="ECO:0007669"/>
    <property type="project" value="InterPro"/>
</dbReference>
<feature type="transmembrane region" description="Helical" evidence="7">
    <location>
        <begin position="173"/>
        <end position="193"/>
    </location>
</feature>
<feature type="transmembrane region" description="Helical" evidence="7">
    <location>
        <begin position="318"/>
        <end position="335"/>
    </location>
</feature>
<evidence type="ECO:0000256" key="1">
    <source>
        <dbReference type="ARBA" id="ARBA00004141"/>
    </source>
</evidence>
<feature type="transmembrane region" description="Helical" evidence="7">
    <location>
        <begin position="111"/>
        <end position="133"/>
    </location>
</feature>
<dbReference type="Pfam" id="PF07690">
    <property type="entry name" value="MFS_1"/>
    <property type="match status" value="1"/>
</dbReference>
<feature type="transmembrane region" description="Helical" evidence="7">
    <location>
        <begin position="145"/>
        <end position="167"/>
    </location>
</feature>
<dbReference type="PRINTS" id="PR01035">
    <property type="entry name" value="TCRTETA"/>
</dbReference>
<evidence type="ECO:0000256" key="7">
    <source>
        <dbReference type="SAM" id="Phobius"/>
    </source>
</evidence>
<dbReference type="PANTHER" id="PTHR23506">
    <property type="entry name" value="GH10249P"/>
    <property type="match status" value="1"/>
</dbReference>
<feature type="transmembrane region" description="Helical" evidence="7">
    <location>
        <begin position="85"/>
        <end position="105"/>
    </location>
</feature>
<dbReference type="OrthoDB" id="5086884at2759"/>
<dbReference type="InterPro" id="IPR020846">
    <property type="entry name" value="MFS_dom"/>
</dbReference>
<feature type="transmembrane region" description="Helical" evidence="7">
    <location>
        <begin position="423"/>
        <end position="448"/>
    </location>
</feature>
<evidence type="ECO:0000256" key="5">
    <source>
        <dbReference type="ARBA" id="ARBA00022989"/>
    </source>
</evidence>
<feature type="domain" description="Major facilitator superfamily (MFS) profile" evidence="8">
    <location>
        <begin position="14"/>
        <end position="445"/>
    </location>
</feature>
<feature type="transmembrane region" description="Helical" evidence="7">
    <location>
        <begin position="250"/>
        <end position="274"/>
    </location>
</feature>
<dbReference type="CDD" id="cd17325">
    <property type="entry name" value="MFS_MdtG_SLC18_like"/>
    <property type="match status" value="1"/>
</dbReference>
<feature type="transmembrane region" description="Helical" evidence="7">
    <location>
        <begin position="53"/>
        <end position="73"/>
    </location>
</feature>
<dbReference type="PANTHER" id="PTHR23506:SF23">
    <property type="entry name" value="GH10249P"/>
    <property type="match status" value="1"/>
</dbReference>
<evidence type="ECO:0000313" key="9">
    <source>
        <dbReference type="EMBL" id="KAF2432439.1"/>
    </source>
</evidence>
<dbReference type="EMBL" id="MU007026">
    <property type="protein sequence ID" value="KAF2432439.1"/>
    <property type="molecule type" value="Genomic_DNA"/>
</dbReference>
<evidence type="ECO:0000313" key="10">
    <source>
        <dbReference type="Proteomes" id="UP000800235"/>
    </source>
</evidence>
<comment type="caution">
    <text evidence="9">The sequence shown here is derived from an EMBL/GenBank/DDBJ whole genome shotgun (WGS) entry which is preliminary data.</text>
</comment>
<keyword evidence="5 7" id="KW-1133">Transmembrane helix</keyword>
<accession>A0A9P4TZE9</accession>
<dbReference type="Gene3D" id="1.20.1250.20">
    <property type="entry name" value="MFS general substrate transporter like domains"/>
    <property type="match status" value="1"/>
</dbReference>
<protein>
    <submittedName>
        <fullName evidence="9">MFS amine transporter</fullName>
    </submittedName>
</protein>
<dbReference type="SUPFAM" id="SSF103473">
    <property type="entry name" value="MFS general substrate transporter"/>
    <property type="match status" value="1"/>
</dbReference>
<organism evidence="9 10">
    <name type="scientific">Tothia fuscella</name>
    <dbReference type="NCBI Taxonomy" id="1048955"/>
    <lineage>
        <taxon>Eukaryota</taxon>
        <taxon>Fungi</taxon>
        <taxon>Dikarya</taxon>
        <taxon>Ascomycota</taxon>
        <taxon>Pezizomycotina</taxon>
        <taxon>Dothideomycetes</taxon>
        <taxon>Pleosporomycetidae</taxon>
        <taxon>Venturiales</taxon>
        <taxon>Cylindrosympodiaceae</taxon>
        <taxon>Tothia</taxon>
    </lineage>
</organism>
<dbReference type="InterPro" id="IPR001958">
    <property type="entry name" value="Tet-R_TetA/multi-R_MdtG-like"/>
</dbReference>
<dbReference type="PROSITE" id="PS50850">
    <property type="entry name" value="MFS"/>
    <property type="match status" value="1"/>
</dbReference>
<keyword evidence="10" id="KW-1185">Reference proteome</keyword>
<feature type="transmembrane region" description="Helical" evidence="7">
    <location>
        <begin position="12"/>
        <end position="33"/>
    </location>
</feature>
<gene>
    <name evidence="9" type="ORF">EJ08DRAFT_659112</name>
</gene>